<evidence type="ECO:0000256" key="1">
    <source>
        <dbReference type="SAM" id="MobiDB-lite"/>
    </source>
</evidence>
<dbReference type="PANTHER" id="PTHR38790">
    <property type="entry name" value="2EXR DOMAIN-CONTAINING PROTEIN-RELATED"/>
    <property type="match status" value="1"/>
</dbReference>
<evidence type="ECO:0000313" key="2">
    <source>
        <dbReference type="EMBL" id="QRC98413.1"/>
    </source>
</evidence>
<evidence type="ECO:0008006" key="4">
    <source>
        <dbReference type="Google" id="ProtNLM"/>
    </source>
</evidence>
<feature type="region of interest" description="Disordered" evidence="1">
    <location>
        <begin position="1"/>
        <end position="46"/>
    </location>
</feature>
<gene>
    <name evidence="2" type="ORF">JI435_435670</name>
</gene>
<dbReference type="AlphaFoldDB" id="A0A7U2I1H9"/>
<keyword evidence="3" id="KW-1185">Reference proteome</keyword>
<accession>A0A7U2I1H9</accession>
<dbReference type="PANTHER" id="PTHR38790:SF4">
    <property type="entry name" value="2EXR DOMAIN-CONTAINING PROTEIN"/>
    <property type="match status" value="1"/>
</dbReference>
<sequence length="226" mass="25376">MNLPRNLSSPSRNSPEYELTPETSQENVSTRENHPTCARHQQSHHESPLLRLPAELRNIVYEQVLSDATIMVCNIATSDAYQTLPSHLHYPRHLLQILQVCRQTYSETRTLILKFNKLLGFCEEICDYLEQCTLTHYQKAATDTIYLYSPGFCDCGLSVTPSVAALDSPVGEALLYLQRLQGLRKIVFKAILAEFDKMGFAEGVHGRSHVGQFSLSSLALGGHLLD</sequence>
<evidence type="ECO:0000313" key="3">
    <source>
        <dbReference type="Proteomes" id="UP000663193"/>
    </source>
</evidence>
<name>A0A7U2I1H9_PHANO</name>
<protein>
    <recommendedName>
        <fullName evidence="4">F-box domain-containing protein</fullName>
    </recommendedName>
</protein>
<dbReference type="Proteomes" id="UP000663193">
    <property type="component" value="Chromosome 8"/>
</dbReference>
<organism evidence="2 3">
    <name type="scientific">Phaeosphaeria nodorum (strain SN15 / ATCC MYA-4574 / FGSC 10173)</name>
    <name type="common">Glume blotch fungus</name>
    <name type="synonym">Parastagonospora nodorum</name>
    <dbReference type="NCBI Taxonomy" id="321614"/>
    <lineage>
        <taxon>Eukaryota</taxon>
        <taxon>Fungi</taxon>
        <taxon>Dikarya</taxon>
        <taxon>Ascomycota</taxon>
        <taxon>Pezizomycotina</taxon>
        <taxon>Dothideomycetes</taxon>
        <taxon>Pleosporomycetidae</taxon>
        <taxon>Pleosporales</taxon>
        <taxon>Pleosporineae</taxon>
        <taxon>Phaeosphaeriaceae</taxon>
        <taxon>Parastagonospora</taxon>
    </lineage>
</organism>
<dbReference type="VEuPathDB" id="FungiDB:JI435_435670"/>
<dbReference type="EMBL" id="CP069030">
    <property type="protein sequence ID" value="QRC98413.1"/>
    <property type="molecule type" value="Genomic_DNA"/>
</dbReference>
<proteinExistence type="predicted"/>
<dbReference type="OrthoDB" id="5413827at2759"/>
<reference evidence="3" key="1">
    <citation type="journal article" date="2021" name="BMC Genomics">
        <title>Chromosome-level genome assembly and manually-curated proteome of model necrotroph Parastagonospora nodorum Sn15 reveals a genome-wide trove of candidate effector homologs, and redundancy of virulence-related functions within an accessory chromosome.</title>
        <authorList>
            <person name="Bertazzoni S."/>
            <person name="Jones D.A.B."/>
            <person name="Phan H.T."/>
            <person name="Tan K.-C."/>
            <person name="Hane J.K."/>
        </authorList>
    </citation>
    <scope>NUCLEOTIDE SEQUENCE [LARGE SCALE GENOMIC DNA]</scope>
    <source>
        <strain evidence="3">SN15 / ATCC MYA-4574 / FGSC 10173)</strain>
    </source>
</reference>
<feature type="compositionally biased region" description="Low complexity" evidence="1">
    <location>
        <begin position="1"/>
        <end position="14"/>
    </location>
</feature>